<dbReference type="GO" id="GO:0008757">
    <property type="term" value="F:S-adenosylmethionine-dependent methyltransferase activity"/>
    <property type="evidence" value="ECO:0007669"/>
    <property type="project" value="InterPro"/>
</dbReference>
<dbReference type="EMBL" id="CAADFT010000020">
    <property type="protein sequence ID" value="VFK42619.1"/>
    <property type="molecule type" value="Genomic_DNA"/>
</dbReference>
<keyword evidence="4" id="KW-0808">Transferase</keyword>
<evidence type="ECO:0000259" key="1">
    <source>
        <dbReference type="Pfam" id="PF08241"/>
    </source>
</evidence>
<dbReference type="SUPFAM" id="SSF53335">
    <property type="entry name" value="S-adenosyl-L-methionine-dependent methyltransferases"/>
    <property type="match status" value="1"/>
</dbReference>
<evidence type="ECO:0000313" key="4">
    <source>
        <dbReference type="EMBL" id="VFK57016.1"/>
    </source>
</evidence>
<reference evidence="4" key="1">
    <citation type="submission" date="2019-02" db="EMBL/GenBank/DDBJ databases">
        <authorList>
            <person name="Gruber-Vodicka R. H."/>
            <person name="Seah K. B. B."/>
        </authorList>
    </citation>
    <scope>NUCLEOTIDE SEQUENCE</scope>
    <source>
        <strain evidence="2">BECK_BZ123</strain>
        <strain evidence="3">BECK_BZ125</strain>
        <strain evidence="4">BECK_BZ126</strain>
    </source>
</reference>
<sequence>MRQKRINPVGTMWTPRFSLSRSRIQIEQRLKRIRAPLFKLMHMHLPWFECPVCGYRGPFKPKRTRLHAKCPRCGELERTRLQTLVLDRILSDFEPRHKCILHIAPEPNLKIRFQKIFDTYVSADLRRRDVDCQFDVQSIPFPNATFDFVFASHVLEYPEDDRRAIREFRRILVAGGVAILPVPLMHERTVDLDERDPVSRVCHEPGLDYFKRMRAEFTEVTLYRSNDFMGRFQPYILNSDKFMRVPSLRVEKSRYVDIVPVCRA</sequence>
<accession>A0A450ZTA1</accession>
<dbReference type="EMBL" id="CAADFW010000014">
    <property type="protein sequence ID" value="VFK57016.1"/>
    <property type="molecule type" value="Genomic_DNA"/>
</dbReference>
<dbReference type="EMBL" id="CAADFS010000010">
    <property type="protein sequence ID" value="VFK41419.1"/>
    <property type="molecule type" value="Genomic_DNA"/>
</dbReference>
<evidence type="ECO:0000313" key="2">
    <source>
        <dbReference type="EMBL" id="VFK41419.1"/>
    </source>
</evidence>
<dbReference type="InterPro" id="IPR013216">
    <property type="entry name" value="Methyltransf_11"/>
</dbReference>
<feature type="domain" description="Methyltransferase type 11" evidence="1">
    <location>
        <begin position="132"/>
        <end position="179"/>
    </location>
</feature>
<dbReference type="CDD" id="cd02440">
    <property type="entry name" value="AdoMet_MTases"/>
    <property type="match status" value="1"/>
</dbReference>
<name>A0A450ZTA1_9GAMM</name>
<protein>
    <submittedName>
        <fullName evidence="4">Methyltransferase domain-containing protein</fullName>
    </submittedName>
</protein>
<dbReference type="InterPro" id="IPR029063">
    <property type="entry name" value="SAM-dependent_MTases_sf"/>
</dbReference>
<dbReference type="Gene3D" id="3.40.50.150">
    <property type="entry name" value="Vaccinia Virus protein VP39"/>
    <property type="match status" value="1"/>
</dbReference>
<proteinExistence type="predicted"/>
<keyword evidence="4" id="KW-0489">Methyltransferase</keyword>
<organism evidence="4">
    <name type="scientific">Candidatus Kentrum sp. TC</name>
    <dbReference type="NCBI Taxonomy" id="2126339"/>
    <lineage>
        <taxon>Bacteria</taxon>
        <taxon>Pseudomonadati</taxon>
        <taxon>Pseudomonadota</taxon>
        <taxon>Gammaproteobacteria</taxon>
        <taxon>Candidatus Kentrum</taxon>
    </lineage>
</organism>
<dbReference type="AlphaFoldDB" id="A0A450ZTA1"/>
<evidence type="ECO:0000313" key="3">
    <source>
        <dbReference type="EMBL" id="VFK42619.1"/>
    </source>
</evidence>
<dbReference type="Pfam" id="PF08241">
    <property type="entry name" value="Methyltransf_11"/>
    <property type="match status" value="1"/>
</dbReference>
<gene>
    <name evidence="2" type="ORF">BECKTC1821D_GA0114238_101019</name>
    <name evidence="3" type="ORF">BECKTC1821E_GA0114239_102018</name>
    <name evidence="4" type="ORF">BECKTC1821F_GA0114240_10144</name>
</gene>
<dbReference type="GO" id="GO:0032259">
    <property type="term" value="P:methylation"/>
    <property type="evidence" value="ECO:0007669"/>
    <property type="project" value="UniProtKB-KW"/>
</dbReference>